<sequence>MNSVDGFAGGGGSVNLSSTSSTIPNNNVLTLQGNLGNETLGTKANPLAVINVSGNVGVVGTNATLGTNGLDVSNTAVLNIAAGGVFADASLTSAKIAKINIGEVNAGPAVYVLDALNGDFPLDAPGVTFVNPASVLKLMTTVASSKNSTIELTGNIEPVVPNTGVVEINARNANTKLTIDGMANKYAIGTKANPVSKVQLTGHGTLVITALNTPNIDVSVAKVAIGSSWSKCFFLHSFRSYE</sequence>
<accession>A0A9N7BJ15</accession>
<evidence type="ECO:0000313" key="2">
    <source>
        <dbReference type="Proteomes" id="UP000077462"/>
    </source>
</evidence>
<reference evidence="1 2" key="1">
    <citation type="journal article" date="2016" name="Genome Announc.">
        <title>Genome Sequence of the Tick-Borne Pathogen Rickettsia raoultii.</title>
        <authorList>
            <person name="El Karkouri K."/>
            <person name="Mediannikov O."/>
            <person name="Robert C."/>
            <person name="Raoult D."/>
            <person name="Fournier P.E."/>
        </authorList>
    </citation>
    <scope>NUCLEOTIDE SEQUENCE [LARGE SCALE GENOMIC DNA]</scope>
    <source>
        <strain evidence="1 2">Khabarovsk</strain>
    </source>
</reference>
<evidence type="ECO:0000313" key="1">
    <source>
        <dbReference type="EMBL" id="AJQ52435.1"/>
    </source>
</evidence>
<protein>
    <submittedName>
        <fullName evidence="1">Uncharacterized protein</fullName>
    </submittedName>
</protein>
<dbReference type="Proteomes" id="UP000077462">
    <property type="component" value="Chromosome"/>
</dbReference>
<dbReference type="AlphaFoldDB" id="A0A9N7BJ15"/>
<gene>
    <name evidence="1" type="ORF">UQ52_06680</name>
</gene>
<organism evidence="1 2">
    <name type="scientific">Rickettsia conorii subsp. raoultii</name>
    <dbReference type="NCBI Taxonomy" id="369822"/>
    <lineage>
        <taxon>Bacteria</taxon>
        <taxon>Pseudomonadati</taxon>
        <taxon>Pseudomonadota</taxon>
        <taxon>Alphaproteobacteria</taxon>
        <taxon>Rickettsiales</taxon>
        <taxon>Rickettsiaceae</taxon>
        <taxon>Rickettsieae</taxon>
        <taxon>Rickettsia</taxon>
        <taxon>spotted fever group</taxon>
    </lineage>
</organism>
<proteinExistence type="predicted"/>
<name>A0A9N7BJ15_RICCR</name>
<dbReference type="EMBL" id="CP010969">
    <property type="protein sequence ID" value="AJQ52435.1"/>
    <property type="molecule type" value="Genomic_DNA"/>
</dbReference>